<evidence type="ECO:0000313" key="3">
    <source>
        <dbReference type="Proteomes" id="UP001195483"/>
    </source>
</evidence>
<gene>
    <name evidence="2" type="ORF">CHS0354_039807</name>
</gene>
<proteinExistence type="predicted"/>
<dbReference type="EMBL" id="JAEAOA010002321">
    <property type="protein sequence ID" value="KAK3596629.1"/>
    <property type="molecule type" value="Genomic_DNA"/>
</dbReference>
<accession>A0AAE0SRW4</accession>
<name>A0AAE0SRW4_9BIVA</name>
<protein>
    <submittedName>
        <fullName evidence="2">Uncharacterized protein</fullName>
    </submittedName>
</protein>
<dbReference type="AlphaFoldDB" id="A0AAE0SRW4"/>
<sequence length="63" mass="7245">MTNEAHSYGIQPYNEEVENRNRDRDNPAFVSDHDSLRSSRKKKKGTQGPTTGKQGLKRLCIQR</sequence>
<reference evidence="2" key="1">
    <citation type="journal article" date="2021" name="Genome Biol. Evol.">
        <title>A High-Quality Reference Genome for a Parasitic Bivalve with Doubly Uniparental Inheritance (Bivalvia: Unionida).</title>
        <authorList>
            <person name="Smith C.H."/>
        </authorList>
    </citation>
    <scope>NUCLEOTIDE SEQUENCE</scope>
    <source>
        <strain evidence="2">CHS0354</strain>
    </source>
</reference>
<dbReference type="Proteomes" id="UP001195483">
    <property type="component" value="Unassembled WGS sequence"/>
</dbReference>
<comment type="caution">
    <text evidence="2">The sequence shown here is derived from an EMBL/GenBank/DDBJ whole genome shotgun (WGS) entry which is preliminary data.</text>
</comment>
<organism evidence="2 3">
    <name type="scientific">Potamilus streckersoni</name>
    <dbReference type="NCBI Taxonomy" id="2493646"/>
    <lineage>
        <taxon>Eukaryota</taxon>
        <taxon>Metazoa</taxon>
        <taxon>Spiralia</taxon>
        <taxon>Lophotrochozoa</taxon>
        <taxon>Mollusca</taxon>
        <taxon>Bivalvia</taxon>
        <taxon>Autobranchia</taxon>
        <taxon>Heteroconchia</taxon>
        <taxon>Palaeoheterodonta</taxon>
        <taxon>Unionida</taxon>
        <taxon>Unionoidea</taxon>
        <taxon>Unionidae</taxon>
        <taxon>Ambleminae</taxon>
        <taxon>Lampsilini</taxon>
        <taxon>Potamilus</taxon>
    </lineage>
</organism>
<evidence type="ECO:0000256" key="1">
    <source>
        <dbReference type="SAM" id="MobiDB-lite"/>
    </source>
</evidence>
<evidence type="ECO:0000313" key="2">
    <source>
        <dbReference type="EMBL" id="KAK3596629.1"/>
    </source>
</evidence>
<feature type="compositionally biased region" description="Basic and acidic residues" evidence="1">
    <location>
        <begin position="17"/>
        <end position="37"/>
    </location>
</feature>
<reference evidence="2" key="3">
    <citation type="submission" date="2023-05" db="EMBL/GenBank/DDBJ databases">
        <authorList>
            <person name="Smith C.H."/>
        </authorList>
    </citation>
    <scope>NUCLEOTIDE SEQUENCE</scope>
    <source>
        <strain evidence="2">CHS0354</strain>
        <tissue evidence="2">Mantle</tissue>
    </source>
</reference>
<feature type="region of interest" description="Disordered" evidence="1">
    <location>
        <begin position="1"/>
        <end position="63"/>
    </location>
</feature>
<keyword evidence="3" id="KW-1185">Reference proteome</keyword>
<reference evidence="2" key="2">
    <citation type="journal article" date="2021" name="Genome Biol. Evol.">
        <title>Developing a high-quality reference genome for a parasitic bivalve with doubly uniparental inheritance (Bivalvia: Unionida).</title>
        <authorList>
            <person name="Smith C.H."/>
        </authorList>
    </citation>
    <scope>NUCLEOTIDE SEQUENCE</scope>
    <source>
        <strain evidence="2">CHS0354</strain>
        <tissue evidence="2">Mantle</tissue>
    </source>
</reference>